<comment type="caution">
    <text evidence="2">The sequence shown here is derived from an EMBL/GenBank/DDBJ whole genome shotgun (WGS) entry which is preliminary data.</text>
</comment>
<dbReference type="PANTHER" id="PTHR43539:SF68">
    <property type="entry name" value="FLAVIN-BINDING MONOOXYGENASE-LIKE PROTEIN (AFU_ORTHOLOGUE AFUA_4G09220)"/>
    <property type="match status" value="1"/>
</dbReference>
<dbReference type="GeneID" id="64592983"/>
<evidence type="ECO:0000313" key="3">
    <source>
        <dbReference type="Proteomes" id="UP000719766"/>
    </source>
</evidence>
<dbReference type="GO" id="GO:0004497">
    <property type="term" value="F:monooxygenase activity"/>
    <property type="evidence" value="ECO:0007669"/>
    <property type="project" value="TreeGrafter"/>
</dbReference>
<dbReference type="PRINTS" id="PR00469">
    <property type="entry name" value="PNDRDTASEII"/>
</dbReference>
<gene>
    <name evidence="2" type="ORF">HD556DRAFT_1274926</name>
</gene>
<dbReference type="OrthoDB" id="74360at2759"/>
<dbReference type="EMBL" id="JABBWE010000056">
    <property type="protein sequence ID" value="KAG1789743.1"/>
    <property type="molecule type" value="Genomic_DNA"/>
</dbReference>
<keyword evidence="3" id="KW-1185">Reference proteome</keyword>
<dbReference type="GO" id="GO:0050660">
    <property type="term" value="F:flavin adenine dinucleotide binding"/>
    <property type="evidence" value="ECO:0007669"/>
    <property type="project" value="TreeGrafter"/>
</dbReference>
<dbReference type="Pfam" id="PF13738">
    <property type="entry name" value="Pyr_redox_3"/>
    <property type="match status" value="1"/>
</dbReference>
<reference evidence="2" key="1">
    <citation type="journal article" date="2020" name="New Phytol.">
        <title>Comparative genomics reveals dynamic genome evolution in host specialist ectomycorrhizal fungi.</title>
        <authorList>
            <person name="Lofgren L.A."/>
            <person name="Nguyen N.H."/>
            <person name="Vilgalys R."/>
            <person name="Ruytinx J."/>
            <person name="Liao H.L."/>
            <person name="Branco S."/>
            <person name="Kuo A."/>
            <person name="LaButti K."/>
            <person name="Lipzen A."/>
            <person name="Andreopoulos W."/>
            <person name="Pangilinan J."/>
            <person name="Riley R."/>
            <person name="Hundley H."/>
            <person name="Na H."/>
            <person name="Barry K."/>
            <person name="Grigoriev I.V."/>
            <person name="Stajich J.E."/>
            <person name="Kennedy P.G."/>
        </authorList>
    </citation>
    <scope>NUCLEOTIDE SEQUENCE</scope>
    <source>
        <strain evidence="2">S12</strain>
    </source>
</reference>
<evidence type="ECO:0000256" key="1">
    <source>
        <dbReference type="ARBA" id="ARBA00023002"/>
    </source>
</evidence>
<sequence length="613" mass="67600">MASEDRYAISVDWLKSLEVASSTGDSTSFVSHFLSDGWFRGRCLPKKRRRTHKCSLLDLLCFSWDFRTLSGVEKIHGFLSEVVDGKTRLEHSGLRDFKLDDRIAANAPSPFKLPGPQGIQGVQGAFTFTITKPAALGRGFFRLTQDTDGKWKALTLFTNMQDLVGHEESSADQYGLHEDRKMTWEEDVDARFRAIEADPTVLIVGGGQAGLMSAARLGRLGIRTLVIEKNARVGDSWRHRYTNLTLHSPAYQTSMLYSPYPTTFPNYIPKGQLANFLDSYAVHQELCIWLSSSIASPPVYNSSSARWTVEVQHGDRKVFINPKYLVLAIGSGGPYIPTWNGMDEFQGALYHSDFHKDAEQFRGKHVVVVGAANASADICQDFVAHGATEVTMVQRSATCVMSSTTAEKTYYKSPFPDGTPVEELDFRNNSMPKALFLQLKISGGIQHTKMLDKELHDGLRKIGFNLTWEPSPGSGEVGLEGFVFIRQSSGTMLGISCSKLIEGRVKIKQGDISHFEKDGVTFEDGSKLSADVIVLATGNEPIMNTARALLGNDITDQLLPPVVLGLDSEGEFNQTYRPSGHPALWFASGPFGISRFSSKHLGLQILAKELGIA</sequence>
<dbReference type="Gene3D" id="3.50.50.60">
    <property type="entry name" value="FAD/NAD(P)-binding domain"/>
    <property type="match status" value="1"/>
</dbReference>
<dbReference type="InterPro" id="IPR050982">
    <property type="entry name" value="Auxin_biosynth/cation_transpt"/>
</dbReference>
<keyword evidence="1" id="KW-0560">Oxidoreductase</keyword>
<name>A0A9P7AJD0_9AGAM</name>
<dbReference type="PRINTS" id="PR00368">
    <property type="entry name" value="FADPNR"/>
</dbReference>
<dbReference type="Proteomes" id="UP000719766">
    <property type="component" value="Unassembled WGS sequence"/>
</dbReference>
<protein>
    <submittedName>
        <fullName evidence="2">FAD/NAD(P)-binding domain-containing protein</fullName>
    </submittedName>
</protein>
<dbReference type="AlphaFoldDB" id="A0A9P7AJD0"/>
<proteinExistence type="predicted"/>
<dbReference type="InterPro" id="IPR036188">
    <property type="entry name" value="FAD/NAD-bd_sf"/>
</dbReference>
<organism evidence="2 3">
    <name type="scientific">Suillus plorans</name>
    <dbReference type="NCBI Taxonomy" id="116603"/>
    <lineage>
        <taxon>Eukaryota</taxon>
        <taxon>Fungi</taxon>
        <taxon>Dikarya</taxon>
        <taxon>Basidiomycota</taxon>
        <taxon>Agaricomycotina</taxon>
        <taxon>Agaricomycetes</taxon>
        <taxon>Agaricomycetidae</taxon>
        <taxon>Boletales</taxon>
        <taxon>Suillineae</taxon>
        <taxon>Suillaceae</taxon>
        <taxon>Suillus</taxon>
    </lineage>
</organism>
<evidence type="ECO:0000313" key="2">
    <source>
        <dbReference type="EMBL" id="KAG1789743.1"/>
    </source>
</evidence>
<dbReference type="SUPFAM" id="SSF51905">
    <property type="entry name" value="FAD/NAD(P)-binding domain"/>
    <property type="match status" value="2"/>
</dbReference>
<dbReference type="PANTHER" id="PTHR43539">
    <property type="entry name" value="FLAVIN-BINDING MONOOXYGENASE-LIKE PROTEIN (AFU_ORTHOLOGUE AFUA_4G09220)"/>
    <property type="match status" value="1"/>
</dbReference>
<dbReference type="RefSeq" id="XP_041156773.1">
    <property type="nucleotide sequence ID" value="XM_041299219.1"/>
</dbReference>
<accession>A0A9P7AJD0</accession>